<feature type="compositionally biased region" description="Pro residues" evidence="1">
    <location>
        <begin position="1625"/>
        <end position="1639"/>
    </location>
</feature>
<dbReference type="STRING" id="187868.SAMN05192589_104265"/>
<evidence type="ECO:0000313" key="3">
    <source>
        <dbReference type="Proteomes" id="UP000198781"/>
    </source>
</evidence>
<evidence type="ECO:0000256" key="1">
    <source>
        <dbReference type="SAM" id="MobiDB-lite"/>
    </source>
</evidence>
<keyword evidence="3" id="KW-1185">Reference proteome</keyword>
<feature type="compositionally biased region" description="Basic and acidic residues" evidence="1">
    <location>
        <begin position="1"/>
        <end position="18"/>
    </location>
</feature>
<organism evidence="2 3">
    <name type="scientific">Paracidovorax valerianellae</name>
    <dbReference type="NCBI Taxonomy" id="187868"/>
    <lineage>
        <taxon>Bacteria</taxon>
        <taxon>Pseudomonadati</taxon>
        <taxon>Pseudomonadota</taxon>
        <taxon>Betaproteobacteria</taxon>
        <taxon>Burkholderiales</taxon>
        <taxon>Comamonadaceae</taxon>
        <taxon>Paracidovorax</taxon>
    </lineage>
</organism>
<dbReference type="EMBL" id="FMZC01000004">
    <property type="protein sequence ID" value="SDD09105.1"/>
    <property type="molecule type" value="Genomic_DNA"/>
</dbReference>
<feature type="compositionally biased region" description="Low complexity" evidence="1">
    <location>
        <begin position="24"/>
        <end position="34"/>
    </location>
</feature>
<gene>
    <name evidence="2" type="ORF">SAMN05192589_104265</name>
</gene>
<feature type="region of interest" description="Disordered" evidence="1">
    <location>
        <begin position="1121"/>
        <end position="1142"/>
    </location>
</feature>
<feature type="region of interest" description="Disordered" evidence="1">
    <location>
        <begin position="1444"/>
        <end position="1490"/>
    </location>
</feature>
<dbReference type="OrthoDB" id="8820206at2"/>
<name>A0A1G6RYS3_9BURK</name>
<dbReference type="RefSeq" id="WP_092742603.1">
    <property type="nucleotide sequence ID" value="NZ_FMZC01000004.1"/>
</dbReference>
<feature type="compositionally biased region" description="Low complexity" evidence="1">
    <location>
        <begin position="1313"/>
        <end position="1322"/>
    </location>
</feature>
<protein>
    <submittedName>
        <fullName evidence="2">Uncharacterized protein</fullName>
    </submittedName>
</protein>
<feature type="compositionally biased region" description="Basic and acidic residues" evidence="1">
    <location>
        <begin position="1573"/>
        <end position="1583"/>
    </location>
</feature>
<feature type="compositionally biased region" description="Low complexity" evidence="1">
    <location>
        <begin position="1331"/>
        <end position="1342"/>
    </location>
</feature>
<dbReference type="PANTHER" id="PTHR24216">
    <property type="entry name" value="PAXILLIN-RELATED"/>
    <property type="match status" value="1"/>
</dbReference>
<feature type="region of interest" description="Disordered" evidence="1">
    <location>
        <begin position="1"/>
        <end position="44"/>
    </location>
</feature>
<dbReference type="Proteomes" id="UP000198781">
    <property type="component" value="Unassembled WGS sequence"/>
</dbReference>
<feature type="region of interest" description="Disordered" evidence="1">
    <location>
        <begin position="1313"/>
        <end position="1342"/>
    </location>
</feature>
<feature type="compositionally biased region" description="Polar residues" evidence="1">
    <location>
        <begin position="1124"/>
        <end position="1142"/>
    </location>
</feature>
<accession>A0A1G6RYS3</accession>
<reference evidence="2 3" key="1">
    <citation type="submission" date="2016-10" db="EMBL/GenBank/DDBJ databases">
        <authorList>
            <person name="de Groot N.N."/>
        </authorList>
    </citation>
    <scope>NUCLEOTIDE SEQUENCE [LARGE SCALE GENOMIC DNA]</scope>
    <source>
        <strain evidence="2 3">DSM 16619</strain>
    </source>
</reference>
<dbReference type="PANTHER" id="PTHR24216:SF65">
    <property type="entry name" value="PAXILLIN-LIKE PROTEIN 1"/>
    <property type="match status" value="1"/>
</dbReference>
<sequence>MRTAKSEEIRPVAFERPEPPPSTRPQSPARPSTPLGAPDGLKAREKAGAEAVYTTANMAKRSDRGVFSKLKNYWKASKTTANANLGPLAVGTQTQHPIGRHNQVQAPRFDTDATVPLPNATKTGLAQAVQQALHQVETGQSPDAQAPGWAEQAAGTAKYWTQQALSVLAIGKGPESVPGDALAMFYGTQGFNGSQGGSAGPEAIVLSHLESLVHAEKAKATIHLATQASLPDGERLDTQEALQRLTDASKAAELQSKDKATAANAEMVAELVASAPEALHERLQAAADTLVAALNRGAKVPDVLGVELFINAARNTFESDPEAMVKAMEDLSHSSPARLVGLVNDAFQADANANTDAPAATATAQDPLLRLAVAIARPPAGEHLLDKMTDPPAMGARKTALRVAMRAMVEWEPLRQGAPGTTPAKADIGLLRAAVEHALQQVQPGSAPAVAPERDAAQREAFGCLQNGFTSKEKGSSYDRVRERLLQFSDGALDQTAQRNARAASGRFGRLQNWLTGGLPKAIVKNSTNLEGLLAPALPAIASWLPGAQPTMWRKSVMRKLTAAASENGMLPRRDEAVAALHRTAADMRAHLQTRTGADAAPAETLMLAVLEELKLGAHSNPPSQSTLKHLGKSLFQKVEAHLGAEGMARLSPELAANWQSLRGSRPNVGHLLRLLSEHIDLRAMADGTLSPTVVPTQVARGLRTDAIAHEAIDGFKDIAEVAHAAAQAESEPTQALADLMQASATVLAKVNPPAALRSLRIETFEAIENQLASAWLTTLPEGERPPWHQAIETLQERWPASVQSAWKAMKASGNDAGRLMRTLVDAASAVPWSVPAADPAAASTSHAPRSVADAVAAAAPALQALQRDVHVNRFELCVADTVTLFNDLRGPADAAEVMKSLAQRISLGEKIKSSDARLARLELGKAVSVTTATPELVTPIAGVGLGHERSMDLNMVGAAMQIQIATADSRNASVGLNLGVRGALGHKDHEFNLGDDEAGIALRFDMRFEAGGETSQTQGVSLRMQRTAAHEDALRRQFTDALIAMTQGGGLPPEGGAGPDPLAHLLEHFPALAVAELSNTKRSRTSELAVGANAMVRVRGSRERDDDDRRATRRAIGVGVQAGMSSSAQRSQSVQTESRSGLNVEEYKLSAQHRAEARASANASLGLVPASRHDPEKAAQARGAGVDVRKQLANSGVDTTLRITTRHGETWADQTQMIREFEDLDDFLAELEPRMHEFVSVLATRDGVPDATAAEKTGRAWLRLQDTLVQAAQASAPGMAFSVVTKLRPQAAEAYDKLQGLAQQAAEAGHKAAAAAEQATEAARRSTTESQQASAAIRRAAAAGQPTEALAQQANATRLRALAADQQSEAARLRTIAQTQEAKADGYRAKVRNLLNSHDAWIANNLQFKTKAKDEVSQSAALGILQGKAASESTRLHEFLPAGSQQVGRTPMQHAAAPEDHSARWSPKLPPVARNPIPESDPEQTTETEAIHPEALWRARAETQVSKMSAQANQHAQSLAARTNEAMNKKLAPETEVEEDPETVLQSSETSVPEQPVKPRRPTLGELFKAPFGDKHPLHELPRPPMSASPSFRDWVPEEAAVHQEGALTPPSTSSNAREAPQSYPLPLPPAGSPPPPLRGLRQATLSTSGTRPAPDQSYPLPTPQSVPASRPPERRSTPSAEPQSYPLPTPAQDRAAAHTPGSQPAT</sequence>
<proteinExistence type="predicted"/>
<evidence type="ECO:0000313" key="2">
    <source>
        <dbReference type="EMBL" id="SDD09105.1"/>
    </source>
</evidence>
<feature type="region of interest" description="Disordered" evidence="1">
    <location>
        <begin position="1533"/>
        <end position="1708"/>
    </location>
</feature>